<evidence type="ECO:0000256" key="2">
    <source>
        <dbReference type="ARBA" id="ARBA00022786"/>
    </source>
</evidence>
<gene>
    <name evidence="5" type="ORF">WJX72_000183</name>
</gene>
<dbReference type="Proteomes" id="UP001489004">
    <property type="component" value="Unassembled WGS sequence"/>
</dbReference>
<dbReference type="InterPro" id="IPR036296">
    <property type="entry name" value="SKP1-like_dim_sf"/>
</dbReference>
<comment type="caution">
    <text evidence="5">The sequence shown here is derived from an EMBL/GenBank/DDBJ whole genome shotgun (WGS) entry which is preliminary data.</text>
</comment>
<dbReference type="GO" id="GO:0009867">
    <property type="term" value="P:jasmonic acid mediated signaling pathway"/>
    <property type="evidence" value="ECO:0007669"/>
    <property type="project" value="UniProtKB-ARBA"/>
</dbReference>
<feature type="domain" description="SKP1 component POZ" evidence="4">
    <location>
        <begin position="7"/>
        <end position="64"/>
    </location>
</feature>
<keyword evidence="2" id="KW-0833">Ubl conjugation pathway</keyword>
<evidence type="ECO:0000313" key="5">
    <source>
        <dbReference type="EMBL" id="KAK9804693.1"/>
    </source>
</evidence>
<dbReference type="InterPro" id="IPR016073">
    <property type="entry name" value="Skp1_comp_POZ"/>
</dbReference>
<accession>A0AAW1P3S8</accession>
<dbReference type="Gene3D" id="3.30.710.10">
    <property type="entry name" value="Potassium Channel Kv1.1, Chain A"/>
    <property type="match status" value="1"/>
</dbReference>
<dbReference type="InterPro" id="IPR011333">
    <property type="entry name" value="SKP1/BTB/POZ_sf"/>
</dbReference>
<evidence type="ECO:0000313" key="6">
    <source>
        <dbReference type="Proteomes" id="UP001489004"/>
    </source>
</evidence>
<evidence type="ECO:0000256" key="3">
    <source>
        <dbReference type="SAM" id="MobiDB-lite"/>
    </source>
</evidence>
<comment type="similarity">
    <text evidence="1">Belongs to the SKP1 family.</text>
</comment>
<dbReference type="SMART" id="SM00512">
    <property type="entry name" value="Skp1"/>
    <property type="match status" value="1"/>
</dbReference>
<dbReference type="Pfam" id="PF03931">
    <property type="entry name" value="Skp1_POZ"/>
    <property type="match status" value="1"/>
</dbReference>
<evidence type="ECO:0000256" key="1">
    <source>
        <dbReference type="ARBA" id="ARBA00009993"/>
    </source>
</evidence>
<feature type="region of interest" description="Disordered" evidence="3">
    <location>
        <begin position="120"/>
        <end position="145"/>
    </location>
</feature>
<dbReference type="CDD" id="cd18322">
    <property type="entry name" value="BTB_POZ_SKP1"/>
    <property type="match status" value="1"/>
</dbReference>
<dbReference type="SUPFAM" id="SSF81382">
    <property type="entry name" value="Skp1 dimerisation domain-like"/>
    <property type="match status" value="1"/>
</dbReference>
<dbReference type="GO" id="GO:0006511">
    <property type="term" value="P:ubiquitin-dependent protein catabolic process"/>
    <property type="evidence" value="ECO:0007669"/>
    <property type="project" value="InterPro"/>
</dbReference>
<dbReference type="SUPFAM" id="SSF54695">
    <property type="entry name" value="POZ domain"/>
    <property type="match status" value="1"/>
</dbReference>
<name>A0AAW1P3S8_9CHLO</name>
<protein>
    <recommendedName>
        <fullName evidence="4">SKP1 component POZ domain-containing protein</fullName>
    </recommendedName>
</protein>
<keyword evidence="6" id="KW-1185">Reference proteome</keyword>
<evidence type="ECO:0000259" key="4">
    <source>
        <dbReference type="Pfam" id="PF03931"/>
    </source>
</evidence>
<sequence length="145" mass="15707">MAPTARVMITSSDGHVLEIEEEVAFQSLAIKDALACGGADTPFSAPYVSREILGKVFEYAEYHLDAGKETDGDKPTKSEEEIKQWDADFLRDNEGALVKLCMAASYLRIPGLLDLACQAARDRGPRSTSRPPPEVEVHHAGATSS</sequence>
<dbReference type="PANTHER" id="PTHR11165">
    <property type="entry name" value="SKP1"/>
    <property type="match status" value="1"/>
</dbReference>
<dbReference type="InterPro" id="IPR001232">
    <property type="entry name" value="SKP1-like"/>
</dbReference>
<dbReference type="AlphaFoldDB" id="A0AAW1P3S8"/>
<dbReference type="EMBL" id="JALJOR010000017">
    <property type="protein sequence ID" value="KAK9804693.1"/>
    <property type="molecule type" value="Genomic_DNA"/>
</dbReference>
<dbReference type="InterPro" id="IPR016897">
    <property type="entry name" value="SKP1"/>
</dbReference>
<organism evidence="5 6">
    <name type="scientific">[Myrmecia] bisecta</name>
    <dbReference type="NCBI Taxonomy" id="41462"/>
    <lineage>
        <taxon>Eukaryota</taxon>
        <taxon>Viridiplantae</taxon>
        <taxon>Chlorophyta</taxon>
        <taxon>core chlorophytes</taxon>
        <taxon>Trebouxiophyceae</taxon>
        <taxon>Trebouxiales</taxon>
        <taxon>Trebouxiaceae</taxon>
        <taxon>Myrmecia</taxon>
    </lineage>
</organism>
<proteinExistence type="inferred from homology"/>
<reference evidence="5 6" key="1">
    <citation type="journal article" date="2024" name="Nat. Commun.">
        <title>Phylogenomics reveals the evolutionary origins of lichenization in chlorophyte algae.</title>
        <authorList>
            <person name="Puginier C."/>
            <person name="Libourel C."/>
            <person name="Otte J."/>
            <person name="Skaloud P."/>
            <person name="Haon M."/>
            <person name="Grisel S."/>
            <person name="Petersen M."/>
            <person name="Berrin J.G."/>
            <person name="Delaux P.M."/>
            <person name="Dal Grande F."/>
            <person name="Keller J."/>
        </authorList>
    </citation>
    <scope>NUCLEOTIDE SEQUENCE [LARGE SCALE GENOMIC DNA]</scope>
    <source>
        <strain evidence="5 6">SAG 2043</strain>
    </source>
</reference>